<evidence type="ECO:0000313" key="5">
    <source>
        <dbReference type="Proteomes" id="UP001254257"/>
    </source>
</evidence>
<dbReference type="Gene3D" id="1.10.10.2830">
    <property type="match status" value="1"/>
</dbReference>
<dbReference type="CDD" id="cd16405">
    <property type="entry name" value="RepB_like_N"/>
    <property type="match status" value="1"/>
</dbReference>
<accession>A0ABU3SG58</accession>
<protein>
    <submittedName>
        <fullName evidence="4">Plasmid partitioning protein RepB</fullName>
    </submittedName>
</protein>
<comment type="similarity">
    <text evidence="1">Belongs to the ParB family.</text>
</comment>
<proteinExistence type="inferred from homology"/>
<dbReference type="PANTHER" id="PTHR33375">
    <property type="entry name" value="CHROMOSOME-PARTITIONING PROTEIN PARB-RELATED"/>
    <property type="match status" value="1"/>
</dbReference>
<feature type="domain" description="ParB-like N-terminal" evidence="3">
    <location>
        <begin position="65"/>
        <end position="157"/>
    </location>
</feature>
<dbReference type="NCBIfam" id="TIGR03454">
    <property type="entry name" value="partition_RepB"/>
    <property type="match status" value="1"/>
</dbReference>
<dbReference type="Proteomes" id="UP001254257">
    <property type="component" value="Unassembled WGS sequence"/>
</dbReference>
<dbReference type="InterPro" id="IPR017819">
    <property type="entry name" value="Plasmid_partition_RepB"/>
</dbReference>
<dbReference type="NCBIfam" id="TIGR00180">
    <property type="entry name" value="parB_part"/>
    <property type="match status" value="1"/>
</dbReference>
<reference evidence="4 5" key="1">
    <citation type="submission" date="2023-09" db="EMBL/GenBank/DDBJ databases">
        <title>Whole genome shotgun sequencing (WGS) of Bosea sp. ZW T0_25, isolated from stored onions (Allium cepa).</title>
        <authorList>
            <person name="Stoll D.A."/>
            <person name="Huch M."/>
        </authorList>
    </citation>
    <scope>NUCLEOTIDE SEQUENCE [LARGE SCALE GENOMIC DNA]</scope>
    <source>
        <strain evidence="4 5">ZW T0_25</strain>
    </source>
</reference>
<organism evidence="4 5">
    <name type="scientific">Bosea rubneri</name>
    <dbReference type="NCBI Taxonomy" id="3075434"/>
    <lineage>
        <taxon>Bacteria</taxon>
        <taxon>Pseudomonadati</taxon>
        <taxon>Pseudomonadota</taxon>
        <taxon>Alphaproteobacteria</taxon>
        <taxon>Hyphomicrobiales</taxon>
        <taxon>Boseaceae</taxon>
        <taxon>Bosea</taxon>
    </lineage>
</organism>
<dbReference type="SMART" id="SM00470">
    <property type="entry name" value="ParB"/>
    <property type="match status" value="1"/>
</dbReference>
<evidence type="ECO:0000313" key="4">
    <source>
        <dbReference type="EMBL" id="MDU0343784.1"/>
    </source>
</evidence>
<dbReference type="InterPro" id="IPR037972">
    <property type="entry name" value="RepB_N"/>
</dbReference>
<evidence type="ECO:0000259" key="3">
    <source>
        <dbReference type="SMART" id="SM00470"/>
    </source>
</evidence>
<dbReference type="EMBL" id="JAWDID010000085">
    <property type="protein sequence ID" value="MDU0343784.1"/>
    <property type="molecule type" value="Genomic_DNA"/>
</dbReference>
<dbReference type="Pfam" id="PF02195">
    <property type="entry name" value="ParB_N"/>
    <property type="match status" value="1"/>
</dbReference>
<dbReference type="InterPro" id="IPR050336">
    <property type="entry name" value="Chromosome_partition/occlusion"/>
</dbReference>
<dbReference type="InterPro" id="IPR036086">
    <property type="entry name" value="ParB/Sulfiredoxin_sf"/>
</dbReference>
<evidence type="ECO:0000256" key="2">
    <source>
        <dbReference type="SAM" id="MobiDB-lite"/>
    </source>
</evidence>
<dbReference type="Gene3D" id="3.90.1530.30">
    <property type="match status" value="1"/>
</dbReference>
<dbReference type="Pfam" id="PF07506">
    <property type="entry name" value="RepB"/>
    <property type="match status" value="1"/>
</dbReference>
<dbReference type="SUPFAM" id="SSF110849">
    <property type="entry name" value="ParB/Sulfiredoxin"/>
    <property type="match status" value="1"/>
</dbReference>
<dbReference type="InterPro" id="IPR011111">
    <property type="entry name" value="Plasmid_RepB"/>
</dbReference>
<keyword evidence="5" id="KW-1185">Reference proteome</keyword>
<comment type="caution">
    <text evidence="4">The sequence shown here is derived from an EMBL/GenBank/DDBJ whole genome shotgun (WGS) entry which is preliminary data.</text>
</comment>
<evidence type="ECO:0000256" key="1">
    <source>
        <dbReference type="ARBA" id="ARBA00006295"/>
    </source>
</evidence>
<name>A0ABU3SG58_9HYPH</name>
<dbReference type="SUPFAM" id="SSF109709">
    <property type="entry name" value="KorB DNA-binding domain-like"/>
    <property type="match status" value="1"/>
</dbReference>
<feature type="region of interest" description="Disordered" evidence="2">
    <location>
        <begin position="1"/>
        <end position="29"/>
    </location>
</feature>
<dbReference type="InterPro" id="IPR003115">
    <property type="entry name" value="ParB_N"/>
</dbReference>
<dbReference type="InterPro" id="IPR004437">
    <property type="entry name" value="ParB/RepB/Spo0J"/>
</dbReference>
<dbReference type="PANTHER" id="PTHR33375:SF1">
    <property type="entry name" value="CHROMOSOME-PARTITIONING PROTEIN PARB-RELATED"/>
    <property type="match status" value="1"/>
</dbReference>
<dbReference type="RefSeq" id="WP_316021479.1">
    <property type="nucleotide sequence ID" value="NZ_JAWDID010000085.1"/>
</dbReference>
<sequence>MSRRDTVNSLFFKKPEAAAPSPAKSPERVRTGAVAAMGASLQEMSENAKVVDKLRQQLSAGETVVGLNPSQVDGSTVSDRIAVEVDPGFEQLAASIADNGQQVPILVRPHPREAGRFQIAYGRRRLRAAAKLGREVKAIVRELSDAELIVAQGRENLDREDLSFIEKALFAKRLEDAGYDRHTIIAALSTDKADLSRYITIARRIPEPIIHRIGPAPKSGRARWLGLAEKLEDTRMRSAVDALLKEARLSSLDSDERFRAVWQVIDTGGNRPASSSERVDLRIPGGRRLGQATFGEREVRLAVDAKAAAAFSDFMRLELPELMRRFAEHSGG</sequence>
<gene>
    <name evidence="4" type="primary">repB</name>
    <name evidence="4" type="ORF">RKE40_28215</name>
</gene>